<dbReference type="SUPFAM" id="SSF52096">
    <property type="entry name" value="ClpP/crotonase"/>
    <property type="match status" value="1"/>
</dbReference>
<dbReference type="InterPro" id="IPR001753">
    <property type="entry name" value="Enoyl-CoA_hydra/iso"/>
</dbReference>
<dbReference type="InterPro" id="IPR029045">
    <property type="entry name" value="ClpP/crotonase-like_dom_sf"/>
</dbReference>
<evidence type="ECO:0000256" key="2">
    <source>
        <dbReference type="RuleBase" id="RU003707"/>
    </source>
</evidence>
<protein>
    <submittedName>
        <fullName evidence="3">Enoyl-CoA hydratase/isomerase family protein</fullName>
    </submittedName>
</protein>
<name>A0A9E7R711_9EURY</name>
<dbReference type="PROSITE" id="PS00166">
    <property type="entry name" value="ENOYL_COA_HYDRATASE"/>
    <property type="match status" value="1"/>
</dbReference>
<dbReference type="PANTHER" id="PTHR43802">
    <property type="entry name" value="ENOYL-COA HYDRATASE"/>
    <property type="match status" value="1"/>
</dbReference>
<evidence type="ECO:0000256" key="1">
    <source>
        <dbReference type="ARBA" id="ARBA00005254"/>
    </source>
</evidence>
<evidence type="ECO:0000313" key="4">
    <source>
        <dbReference type="Proteomes" id="UP001057580"/>
    </source>
</evidence>
<dbReference type="Proteomes" id="UP001057580">
    <property type="component" value="Chromosome"/>
</dbReference>
<dbReference type="Pfam" id="PF00378">
    <property type="entry name" value="ECH_1"/>
    <property type="match status" value="1"/>
</dbReference>
<sequence>MIQVERRGDVRVVTLDRPEKRNALTPEGLVELRAAVAEAAAPVVHVTGAGDAFSAGADFDSVAAAAERDDAEAFIRRGQETMRAIEAADSVVVAGVDGPARGGGVELALACDLRVATPDATFAETGVKLGLFGAWGGTHRLPAVVGLGDAIDLSLSGRTLDAESAHRIGLVQRVVEAPFAVSEELAGNDDAALRVLKRRLRAHERIEEQERGEREAFAELLAAYAERLD</sequence>
<dbReference type="GeneID" id="74942874"/>
<dbReference type="RefSeq" id="WP_260643836.1">
    <property type="nucleotide sequence ID" value="NZ_CP104003.1"/>
</dbReference>
<dbReference type="Gene3D" id="3.90.226.10">
    <property type="entry name" value="2-enoyl-CoA Hydratase, Chain A, domain 1"/>
    <property type="match status" value="1"/>
</dbReference>
<reference evidence="3" key="1">
    <citation type="submission" date="2022-09" db="EMBL/GenBank/DDBJ databases">
        <title>Diverse halophilic archaea isolated from saline environments.</title>
        <authorList>
            <person name="Cui H.-L."/>
        </authorList>
    </citation>
    <scope>NUCLEOTIDE SEQUENCE</scope>
    <source>
        <strain evidence="3">ZS-35-S2</strain>
    </source>
</reference>
<gene>
    <name evidence="3" type="ORF">N0B31_10590</name>
</gene>
<dbReference type="InterPro" id="IPR018376">
    <property type="entry name" value="Enoyl-CoA_hyd/isom_CS"/>
</dbReference>
<keyword evidence="4" id="KW-1185">Reference proteome</keyword>
<dbReference type="KEGG" id="ssai:N0B31_10590"/>
<dbReference type="GO" id="GO:0003824">
    <property type="term" value="F:catalytic activity"/>
    <property type="evidence" value="ECO:0007669"/>
    <property type="project" value="InterPro"/>
</dbReference>
<accession>A0A9E7R711</accession>
<dbReference type="EMBL" id="CP104003">
    <property type="protein sequence ID" value="UWM56722.1"/>
    <property type="molecule type" value="Genomic_DNA"/>
</dbReference>
<organism evidence="3 4">
    <name type="scientific">Salinirubellus salinus</name>
    <dbReference type="NCBI Taxonomy" id="1364945"/>
    <lineage>
        <taxon>Archaea</taxon>
        <taxon>Methanobacteriati</taxon>
        <taxon>Methanobacteriota</taxon>
        <taxon>Stenosarchaea group</taxon>
        <taxon>Halobacteria</taxon>
        <taxon>Halobacteriales</taxon>
        <taxon>Natronomonadaceae</taxon>
        <taxon>Salinirubellus</taxon>
    </lineage>
</organism>
<comment type="similarity">
    <text evidence="1 2">Belongs to the enoyl-CoA hydratase/isomerase family.</text>
</comment>
<dbReference type="CDD" id="cd06558">
    <property type="entry name" value="crotonase-like"/>
    <property type="match status" value="1"/>
</dbReference>
<proteinExistence type="inferred from homology"/>
<evidence type="ECO:0000313" key="3">
    <source>
        <dbReference type="EMBL" id="UWM56722.1"/>
    </source>
</evidence>
<dbReference type="PANTHER" id="PTHR43802:SF1">
    <property type="entry name" value="IP11341P-RELATED"/>
    <property type="match status" value="1"/>
</dbReference>
<dbReference type="AlphaFoldDB" id="A0A9E7R711"/>